<dbReference type="EMBL" id="LT837803">
    <property type="protein sequence ID" value="SMB24786.1"/>
    <property type="molecule type" value="Genomic_DNA"/>
</dbReference>
<dbReference type="InterPro" id="IPR007329">
    <property type="entry name" value="FMN-bd"/>
</dbReference>
<sequence>MNFPTTGRRILHSAALIRFFCILLTALQLSLLPAQEALADSTSSFARVLPEQLFSDPDMCAYAPCSAVLPDADSFSPRTGRPPYVAGYRSEGDRKQLVGYVFLSTDIVDIPGYSGKPVITLIGMNRKGIITGIRILKHSEPLLLSGIPESTLIGFIDQYVGKYVGDKLEIGESRPNEGVIGLDAISGATVTVISQNQVVLHSGIAIAKQVGILKSTERPAARLTPATRARHDWPALLREGSIRRLTVEPATLGLPVTGRPYMDLYFGYLNAPDIGRSILGEAGYENLMSRLKRNEHAIFVVANGTESFKGVGFVHGGIFDRILIGQDLDSFTFRDIDSLLLDEVHAEHAPPFSETAIFILRSANFSAAYPWRLVFRASKRDHRSGSPIFTNFEQDYWLPTHYLEGGHPSYTPPDPTWLRIWKKRPLEIVLFILLLLAAAGVYALRDELSRRASHKDKRWVSVPKYAIWLASIGFTGFYLMAQPSITQVTTLLHALLFKWEWPLFLSDPFIFLFWWFIIITVFFWGRGLFCGWLCPYGTMSELLYKLGGRLGLKRWQRQLPPALHEKLKWLKYVIFFVLLVASFHSLEFAEQLAEVEPFKTTFLVGVWNRSWPFVLFWSVLIGAALFTERPYCKYLCPLGAGLAIPSTFRWWGLQRKQACGPCKACAVGCESHAIDRKNGQIDQRECLACLDCIVLYYDDHACPPLSKERKQRLKAGQPLTRIGSDGYYIPILPAATTAAGTESKSESESGKPQRLSVAGWMGAELLDLFPWRGRIEKEDILANLIGSILAVLVTWAWLLGAAGKLDHLTILGWWLAWSAYEIAVRMQTKPVVREGPWWQRRFRQAGWADMAAYVGIKNILLASLLFFIIQSDTGLGPLLQHLPEMGWPN</sequence>
<dbReference type="InterPro" id="IPR052378">
    <property type="entry name" value="NosR_regulator"/>
</dbReference>
<evidence type="ECO:0000256" key="3">
    <source>
        <dbReference type="ARBA" id="ARBA00023136"/>
    </source>
</evidence>
<feature type="transmembrane region" description="Helical" evidence="4">
    <location>
        <begin position="428"/>
        <end position="444"/>
    </location>
</feature>
<keyword evidence="2" id="KW-1003">Cell membrane</keyword>
<keyword evidence="4 6" id="KW-0812">Transmembrane</keyword>
<feature type="transmembrane region" description="Helical" evidence="4">
    <location>
        <begin position="569"/>
        <end position="586"/>
    </location>
</feature>
<dbReference type="AlphaFoldDB" id="A0A7Z7HQC0"/>
<dbReference type="PANTHER" id="PTHR30224">
    <property type="entry name" value="ELECTRON TRANSPORT PROTEIN"/>
    <property type="match status" value="1"/>
</dbReference>
<dbReference type="SMART" id="SM00900">
    <property type="entry name" value="FMN_bind"/>
    <property type="match status" value="1"/>
</dbReference>
<dbReference type="GO" id="GO:0005886">
    <property type="term" value="C:plasma membrane"/>
    <property type="evidence" value="ECO:0007669"/>
    <property type="project" value="UniProtKB-SubCell"/>
</dbReference>
<evidence type="ECO:0000313" key="6">
    <source>
        <dbReference type="EMBL" id="SMB24786.1"/>
    </source>
</evidence>
<proteinExistence type="predicted"/>
<dbReference type="SUPFAM" id="SSF54862">
    <property type="entry name" value="4Fe-4S ferredoxins"/>
    <property type="match status" value="1"/>
</dbReference>
<dbReference type="Pfam" id="PF12801">
    <property type="entry name" value="Fer4_5"/>
    <property type="match status" value="2"/>
</dbReference>
<feature type="transmembrane region" description="Helical" evidence="4">
    <location>
        <begin position="805"/>
        <end position="824"/>
    </location>
</feature>
<organism evidence="6 7">
    <name type="scientific">Sterolibacterium denitrificans</name>
    <dbReference type="NCBI Taxonomy" id="157592"/>
    <lineage>
        <taxon>Bacteria</taxon>
        <taxon>Pseudomonadati</taxon>
        <taxon>Pseudomonadota</taxon>
        <taxon>Betaproteobacteria</taxon>
        <taxon>Nitrosomonadales</taxon>
        <taxon>Sterolibacteriaceae</taxon>
        <taxon>Sterolibacterium</taxon>
    </lineage>
</organism>
<protein>
    <submittedName>
        <fullName evidence="6">Transmembrane regulatory nosR transcription regulator protein</fullName>
    </submittedName>
</protein>
<comment type="subcellular location">
    <subcellularLocation>
        <location evidence="1">Cell membrane</location>
    </subcellularLocation>
</comment>
<keyword evidence="4" id="KW-1133">Transmembrane helix</keyword>
<gene>
    <name evidence="6" type="ORF">SDENCHOL_11138</name>
</gene>
<name>A0A7Z7HQC0_9PROT</name>
<evidence type="ECO:0000259" key="5">
    <source>
        <dbReference type="SMART" id="SM00900"/>
    </source>
</evidence>
<evidence type="ECO:0000256" key="1">
    <source>
        <dbReference type="ARBA" id="ARBA00004236"/>
    </source>
</evidence>
<dbReference type="PANTHER" id="PTHR30224:SF4">
    <property type="entry name" value="ELECTRON TRANSPORT PROTEIN YCCM-RELATED"/>
    <property type="match status" value="1"/>
</dbReference>
<evidence type="ECO:0000256" key="4">
    <source>
        <dbReference type="SAM" id="Phobius"/>
    </source>
</evidence>
<accession>A0A7Z7HQC0</accession>
<feature type="transmembrane region" description="Helical" evidence="4">
    <location>
        <begin position="780"/>
        <end position="799"/>
    </location>
</feature>
<feature type="transmembrane region" description="Helical" evidence="4">
    <location>
        <begin position="465"/>
        <end position="481"/>
    </location>
</feature>
<dbReference type="InterPro" id="IPR017896">
    <property type="entry name" value="4Fe4S_Fe-S-bd"/>
</dbReference>
<keyword evidence="7" id="KW-1185">Reference proteome</keyword>
<reference evidence="6" key="1">
    <citation type="submission" date="2017-03" db="EMBL/GenBank/DDBJ databases">
        <authorList>
            <consortium name="AG Boll"/>
        </authorList>
    </citation>
    <scope>NUCLEOTIDE SEQUENCE [LARGE SCALE GENOMIC DNA]</scope>
    <source>
        <strain evidence="6">Chol</strain>
    </source>
</reference>
<dbReference type="Proteomes" id="UP000242886">
    <property type="component" value="Chromosome SDENCHOL"/>
</dbReference>
<evidence type="ECO:0000313" key="7">
    <source>
        <dbReference type="Proteomes" id="UP000242886"/>
    </source>
</evidence>
<feature type="domain" description="FMN-binding" evidence="5">
    <location>
        <begin position="112"/>
        <end position="206"/>
    </location>
</feature>
<keyword evidence="3 4" id="KW-0472">Membrane</keyword>
<dbReference type="Pfam" id="PF04205">
    <property type="entry name" value="FMN_bind"/>
    <property type="match status" value="1"/>
</dbReference>
<feature type="transmembrane region" description="Helical" evidence="4">
    <location>
        <begin position="501"/>
        <end position="524"/>
    </location>
</feature>
<feature type="transmembrane region" description="Helical" evidence="4">
    <location>
        <begin position="606"/>
        <end position="626"/>
    </location>
</feature>
<dbReference type="RefSeq" id="WP_154716359.1">
    <property type="nucleotide sequence ID" value="NZ_LT837803.1"/>
</dbReference>
<feature type="transmembrane region" description="Helical" evidence="4">
    <location>
        <begin position="845"/>
        <end position="869"/>
    </location>
</feature>
<evidence type="ECO:0000256" key="2">
    <source>
        <dbReference type="ARBA" id="ARBA00022475"/>
    </source>
</evidence>
<dbReference type="GO" id="GO:0010181">
    <property type="term" value="F:FMN binding"/>
    <property type="evidence" value="ECO:0007669"/>
    <property type="project" value="InterPro"/>
</dbReference>